<dbReference type="RefSeq" id="WP_353401773.1">
    <property type="nucleotide sequence ID" value="NZ_BAABWU010000016.1"/>
</dbReference>
<accession>A0ABQ0AQ08</accession>
<protein>
    <submittedName>
        <fullName evidence="1">Uncharacterized protein</fullName>
    </submittedName>
</protein>
<reference evidence="1 2" key="1">
    <citation type="submission" date="2024-04" db="EMBL/GenBank/DDBJ databases">
        <title>Draft genome sequence of Pseudophaeobacter arcticus NBRC 116598.</title>
        <authorList>
            <person name="Miyakawa T."/>
            <person name="Kusuya Y."/>
            <person name="Miura T."/>
        </authorList>
    </citation>
    <scope>NUCLEOTIDE SEQUENCE [LARGE SCALE GENOMIC DNA]</scope>
    <source>
        <strain evidence="1 2">SU-CL00105</strain>
    </source>
</reference>
<name>A0ABQ0AQ08_9RHOB</name>
<evidence type="ECO:0000313" key="2">
    <source>
        <dbReference type="Proteomes" id="UP001441944"/>
    </source>
</evidence>
<organism evidence="1 2">
    <name type="scientific">Pseudophaeobacter arcticus</name>
    <dbReference type="NCBI Taxonomy" id="385492"/>
    <lineage>
        <taxon>Bacteria</taxon>
        <taxon>Pseudomonadati</taxon>
        <taxon>Pseudomonadota</taxon>
        <taxon>Alphaproteobacteria</taxon>
        <taxon>Rhodobacterales</taxon>
        <taxon>Paracoccaceae</taxon>
        <taxon>Pseudophaeobacter</taxon>
    </lineage>
</organism>
<evidence type="ECO:0000313" key="1">
    <source>
        <dbReference type="EMBL" id="GAA6197968.1"/>
    </source>
</evidence>
<comment type="caution">
    <text evidence="1">The sequence shown here is derived from an EMBL/GenBank/DDBJ whole genome shotgun (WGS) entry which is preliminary data.</text>
</comment>
<proteinExistence type="predicted"/>
<sequence>MSERAKRVVPSAKTGTAGRLIAANYPQQLNAWYLRTGRKGINSIYKIKGSQMGIRAC</sequence>
<dbReference type="Proteomes" id="UP001441944">
    <property type="component" value="Unassembled WGS sequence"/>
</dbReference>
<gene>
    <name evidence="1" type="ORF">NBRC116598_34130</name>
</gene>
<dbReference type="EMBL" id="BAABWU010000016">
    <property type="protein sequence ID" value="GAA6197968.1"/>
    <property type="molecule type" value="Genomic_DNA"/>
</dbReference>
<keyword evidence="2" id="KW-1185">Reference proteome</keyword>